<reference evidence="4" key="1">
    <citation type="submission" date="2023-07" db="EMBL/GenBank/DDBJ databases">
        <title>Functional and genomic diversity of the sorghum phyllosphere microbiome.</title>
        <authorList>
            <person name="Shade A."/>
        </authorList>
    </citation>
    <scope>NUCLEOTIDE SEQUENCE</scope>
    <source>
        <strain evidence="4">SORGH_AS_0457</strain>
    </source>
</reference>
<dbReference type="PANTHER" id="PTHR43514">
    <property type="entry name" value="ABC TRANSPORTER I FAMILY MEMBER 10"/>
    <property type="match status" value="1"/>
</dbReference>
<dbReference type="InterPro" id="IPR027417">
    <property type="entry name" value="P-loop_NTPase"/>
</dbReference>
<dbReference type="GO" id="GO:0005524">
    <property type="term" value="F:ATP binding"/>
    <property type="evidence" value="ECO:0007669"/>
    <property type="project" value="UniProtKB-KW"/>
</dbReference>
<evidence type="ECO:0000256" key="1">
    <source>
        <dbReference type="ARBA" id="ARBA00022741"/>
    </source>
</evidence>
<dbReference type="InterPro" id="IPR050334">
    <property type="entry name" value="Molybdenum_import_ModC"/>
</dbReference>
<dbReference type="InterPro" id="IPR003439">
    <property type="entry name" value="ABC_transporter-like_ATP-bd"/>
</dbReference>
<gene>
    <name evidence="4" type="ORF">QE424_001818</name>
</gene>
<evidence type="ECO:0000313" key="4">
    <source>
        <dbReference type="EMBL" id="MDQ1108659.1"/>
    </source>
</evidence>
<dbReference type="AlphaFoldDB" id="A0AAP5AH21"/>
<evidence type="ECO:0000313" key="5">
    <source>
        <dbReference type="Proteomes" id="UP001226084"/>
    </source>
</evidence>
<evidence type="ECO:0000259" key="3">
    <source>
        <dbReference type="PROSITE" id="PS50893"/>
    </source>
</evidence>
<dbReference type="GO" id="GO:0016887">
    <property type="term" value="F:ATP hydrolysis activity"/>
    <property type="evidence" value="ECO:0007669"/>
    <property type="project" value="InterPro"/>
</dbReference>
<dbReference type="PROSITE" id="PS50893">
    <property type="entry name" value="ABC_TRANSPORTER_2"/>
    <property type="match status" value="1"/>
</dbReference>
<dbReference type="Pfam" id="PF00005">
    <property type="entry name" value="ABC_tran"/>
    <property type="match status" value="1"/>
</dbReference>
<proteinExistence type="predicted"/>
<dbReference type="EMBL" id="JAUTAS010000001">
    <property type="protein sequence ID" value="MDQ1108659.1"/>
    <property type="molecule type" value="Genomic_DNA"/>
</dbReference>
<evidence type="ECO:0000256" key="2">
    <source>
        <dbReference type="ARBA" id="ARBA00022840"/>
    </source>
</evidence>
<dbReference type="RefSeq" id="WP_307106996.1">
    <property type="nucleotide sequence ID" value="NZ_JAUTAS010000001.1"/>
</dbReference>
<dbReference type="Proteomes" id="UP001226084">
    <property type="component" value="Unassembled WGS sequence"/>
</dbReference>
<name>A0AAP5AH21_9GAMM</name>
<accession>A0AAP5AH21</accession>
<keyword evidence="1" id="KW-0547">Nucleotide-binding</keyword>
<sequence length="222" mass="24954">MWLELDIRRTLEAPGQQFTLDVQLQCSQRQVVLFGPSGAGKSLTLKAIAGLLRPHDGHVRLGGATLFDAAQGIHLPPRQRRLGYVFQDYALFPHLTVRQNIAFGLRRGWFNPRRREADPEVERWMAALRIEHLAQMVPAQLSGGQRQRTALARALVTRPQALLLDEPFAALDHALRDHLRQELQGVLEATDIPLLLISHDPVDVAMFGQQVVELVDGQAKHR</sequence>
<dbReference type="InterPro" id="IPR003593">
    <property type="entry name" value="AAA+_ATPase"/>
</dbReference>
<organism evidence="4 5">
    <name type="scientific">Stenotrophomonas rhizophila</name>
    <dbReference type="NCBI Taxonomy" id="216778"/>
    <lineage>
        <taxon>Bacteria</taxon>
        <taxon>Pseudomonadati</taxon>
        <taxon>Pseudomonadota</taxon>
        <taxon>Gammaproteobacteria</taxon>
        <taxon>Lysobacterales</taxon>
        <taxon>Lysobacteraceae</taxon>
        <taxon>Stenotrophomonas</taxon>
    </lineage>
</organism>
<dbReference type="SMART" id="SM00382">
    <property type="entry name" value="AAA"/>
    <property type="match status" value="1"/>
</dbReference>
<dbReference type="SUPFAM" id="SSF52540">
    <property type="entry name" value="P-loop containing nucleoside triphosphate hydrolases"/>
    <property type="match status" value="1"/>
</dbReference>
<dbReference type="PANTHER" id="PTHR43514:SF4">
    <property type="entry name" value="ABC TRANSPORTER I FAMILY MEMBER 10"/>
    <property type="match status" value="1"/>
</dbReference>
<protein>
    <submittedName>
        <fullName evidence="4">Molybdate transport system ATP-binding protein</fullName>
    </submittedName>
</protein>
<dbReference type="Gene3D" id="3.40.50.300">
    <property type="entry name" value="P-loop containing nucleotide triphosphate hydrolases"/>
    <property type="match status" value="1"/>
</dbReference>
<feature type="domain" description="ABC transporter" evidence="3">
    <location>
        <begin position="2"/>
        <end position="222"/>
    </location>
</feature>
<comment type="caution">
    <text evidence="4">The sequence shown here is derived from an EMBL/GenBank/DDBJ whole genome shotgun (WGS) entry which is preliminary data.</text>
</comment>
<keyword evidence="2 4" id="KW-0067">ATP-binding</keyword>